<feature type="domain" description="N-acetyltransferase" evidence="3">
    <location>
        <begin position="26"/>
        <end position="158"/>
    </location>
</feature>
<dbReference type="InterPro" id="IPR016181">
    <property type="entry name" value="Acyl_CoA_acyltransferase"/>
</dbReference>
<gene>
    <name evidence="4" type="ORF">TU86_01705</name>
</gene>
<dbReference type="PROSITE" id="PS51186">
    <property type="entry name" value="GNAT"/>
    <property type="match status" value="1"/>
</dbReference>
<dbReference type="PANTHER" id="PTHR43877:SF2">
    <property type="entry name" value="AMINOALKYLPHOSPHONATE N-ACETYLTRANSFERASE-RELATED"/>
    <property type="match status" value="1"/>
</dbReference>
<reference evidence="4 5" key="1">
    <citation type="submission" date="2015-02" db="EMBL/GenBank/DDBJ databases">
        <title>Pseudomonas helleri sp. nov. and Pseudomonas weihenstephanensis sp. nov., isolated from raw cows milk.</title>
        <authorList>
            <person name="von Neubeck M."/>
            <person name="Huptas C."/>
            <person name="Wenning M."/>
            <person name="Scherer S."/>
        </authorList>
    </citation>
    <scope>NUCLEOTIDE SEQUENCE [LARGE SCALE GENOMIC DNA]</scope>
    <source>
        <strain evidence="4 5">DSM 29166</strain>
    </source>
</reference>
<evidence type="ECO:0000256" key="1">
    <source>
        <dbReference type="ARBA" id="ARBA00022679"/>
    </source>
</evidence>
<keyword evidence="2" id="KW-0012">Acyltransferase</keyword>
<dbReference type="OrthoDB" id="9803907at2"/>
<evidence type="ECO:0000313" key="4">
    <source>
        <dbReference type="EMBL" id="KMN15512.1"/>
    </source>
</evidence>
<dbReference type="PATRIC" id="fig|1608994.3.peg.911"/>
<name>A0A0J6IU04_9PSED</name>
<dbReference type="CDD" id="cd04301">
    <property type="entry name" value="NAT_SF"/>
    <property type="match status" value="1"/>
</dbReference>
<dbReference type="InterPro" id="IPR000182">
    <property type="entry name" value="GNAT_dom"/>
</dbReference>
<dbReference type="STRING" id="1608994.TU86_01705"/>
<protein>
    <submittedName>
        <fullName evidence="4">GNAT family acetyltransferase</fullName>
    </submittedName>
</protein>
<dbReference type="PANTHER" id="PTHR43877">
    <property type="entry name" value="AMINOALKYLPHOSPHONATE N-ACETYLTRANSFERASE-RELATED-RELATED"/>
    <property type="match status" value="1"/>
</dbReference>
<comment type="caution">
    <text evidence="4">The sequence shown here is derived from an EMBL/GenBank/DDBJ whole genome shotgun (WGS) entry which is preliminary data.</text>
</comment>
<evidence type="ECO:0000313" key="5">
    <source>
        <dbReference type="Proteomes" id="UP000036325"/>
    </source>
</evidence>
<dbReference type="Gene3D" id="3.40.630.30">
    <property type="match status" value="1"/>
</dbReference>
<dbReference type="Pfam" id="PF00583">
    <property type="entry name" value="Acetyltransf_1"/>
    <property type="match status" value="1"/>
</dbReference>
<dbReference type="InterPro" id="IPR050832">
    <property type="entry name" value="Bact_Acetyltransf"/>
</dbReference>
<dbReference type="EMBL" id="JYLF01000001">
    <property type="protein sequence ID" value="KMN15512.1"/>
    <property type="molecule type" value="Genomic_DNA"/>
</dbReference>
<dbReference type="Proteomes" id="UP000036325">
    <property type="component" value="Unassembled WGS sequence"/>
</dbReference>
<evidence type="ECO:0000259" key="3">
    <source>
        <dbReference type="PROSITE" id="PS51186"/>
    </source>
</evidence>
<accession>A0A0J6IU04</accession>
<dbReference type="GO" id="GO:0016747">
    <property type="term" value="F:acyltransferase activity, transferring groups other than amino-acyl groups"/>
    <property type="evidence" value="ECO:0007669"/>
    <property type="project" value="InterPro"/>
</dbReference>
<sequence>MTRDVCLLLRKDLRGPLPPAHWPAGIRVVNLSDSCLPDAHALLVEGYAPGHGSVEPLERWREALIHDAEYDPQLCFLAMQDARVVGVAQGWTSAYLKDLVVHPHYQGLGIASALLAHVFSVFKQRGEACVDLKVMAHNLKACCLYRKHGMALVQRLSI</sequence>
<organism evidence="4 5">
    <name type="scientific">Pseudomonas weihenstephanensis</name>
    <dbReference type="NCBI Taxonomy" id="1608994"/>
    <lineage>
        <taxon>Bacteria</taxon>
        <taxon>Pseudomonadati</taxon>
        <taxon>Pseudomonadota</taxon>
        <taxon>Gammaproteobacteria</taxon>
        <taxon>Pseudomonadales</taxon>
        <taxon>Pseudomonadaceae</taxon>
        <taxon>Pseudomonas</taxon>
    </lineage>
</organism>
<proteinExistence type="predicted"/>
<keyword evidence="1 4" id="KW-0808">Transferase</keyword>
<dbReference type="AlphaFoldDB" id="A0A0J6IU04"/>
<dbReference type="RefSeq" id="WP_048362574.1">
    <property type="nucleotide sequence ID" value="NZ_JYLF01000001.1"/>
</dbReference>
<evidence type="ECO:0000256" key="2">
    <source>
        <dbReference type="ARBA" id="ARBA00023315"/>
    </source>
</evidence>
<dbReference type="SUPFAM" id="SSF55729">
    <property type="entry name" value="Acyl-CoA N-acyltransferases (Nat)"/>
    <property type="match status" value="1"/>
</dbReference>